<dbReference type="Gene3D" id="2.40.70.10">
    <property type="entry name" value="Acid Proteases"/>
    <property type="match status" value="1"/>
</dbReference>
<feature type="compositionally biased region" description="Basic and acidic residues" evidence="1">
    <location>
        <begin position="1"/>
        <end position="18"/>
    </location>
</feature>
<sequence length="263" mass="28952">MSDNHGEGGDKPNDNDRKDKRRSKFPNGDNRRDKPQGGKPKKIKPKSSCFICDGPHWVCNCPKQKMLNAMVTQLEESKATEGQASMGSIQQIYAINGRTMPPTLAKKGLIFVEATIKGKQVRAMLDTGAMHNFISVDEANEGRHYHLGPWSGKLDFSVVPLENYQLVLSMTFFDQANAFHLPTASSLNILDGGKAYTIPVERLTTSEFKTLSAIQLVEKPSSPTSSRNIKPTEAVPKKMSRASHGKRRSKITEGGSTIAKLPL</sequence>
<evidence type="ECO:0000313" key="2">
    <source>
        <dbReference type="EMBL" id="TXG66506.1"/>
    </source>
</evidence>
<accession>A0A5C7IDJ0</accession>
<reference evidence="3" key="1">
    <citation type="journal article" date="2019" name="Gigascience">
        <title>De novo genome assembly of the endangered Acer yangbiense, a plant species with extremely small populations endemic to Yunnan Province, China.</title>
        <authorList>
            <person name="Yang J."/>
            <person name="Wariss H.M."/>
            <person name="Tao L."/>
            <person name="Zhang R."/>
            <person name="Yun Q."/>
            <person name="Hollingsworth P."/>
            <person name="Dao Z."/>
            <person name="Luo G."/>
            <person name="Guo H."/>
            <person name="Ma Y."/>
            <person name="Sun W."/>
        </authorList>
    </citation>
    <scope>NUCLEOTIDE SEQUENCE [LARGE SCALE GENOMIC DNA]</scope>
    <source>
        <strain evidence="3">cv. Malutang</strain>
    </source>
</reference>
<dbReference type="AlphaFoldDB" id="A0A5C7IDJ0"/>
<organism evidence="2 3">
    <name type="scientific">Acer yangbiense</name>
    <dbReference type="NCBI Taxonomy" id="1000413"/>
    <lineage>
        <taxon>Eukaryota</taxon>
        <taxon>Viridiplantae</taxon>
        <taxon>Streptophyta</taxon>
        <taxon>Embryophyta</taxon>
        <taxon>Tracheophyta</taxon>
        <taxon>Spermatophyta</taxon>
        <taxon>Magnoliopsida</taxon>
        <taxon>eudicotyledons</taxon>
        <taxon>Gunneridae</taxon>
        <taxon>Pentapetalae</taxon>
        <taxon>rosids</taxon>
        <taxon>malvids</taxon>
        <taxon>Sapindales</taxon>
        <taxon>Sapindaceae</taxon>
        <taxon>Hippocastanoideae</taxon>
        <taxon>Acereae</taxon>
        <taxon>Acer</taxon>
    </lineage>
</organism>
<dbReference type="InterPro" id="IPR021109">
    <property type="entry name" value="Peptidase_aspartic_dom_sf"/>
</dbReference>
<feature type="region of interest" description="Disordered" evidence="1">
    <location>
        <begin position="1"/>
        <end position="45"/>
    </location>
</feature>
<evidence type="ECO:0000256" key="1">
    <source>
        <dbReference type="SAM" id="MobiDB-lite"/>
    </source>
</evidence>
<evidence type="ECO:0000313" key="3">
    <source>
        <dbReference type="Proteomes" id="UP000323000"/>
    </source>
</evidence>
<dbReference type="Proteomes" id="UP000323000">
    <property type="component" value="Chromosome 3"/>
</dbReference>
<comment type="caution">
    <text evidence="2">The sequence shown here is derived from an EMBL/GenBank/DDBJ whole genome shotgun (WGS) entry which is preliminary data.</text>
</comment>
<evidence type="ECO:0008006" key="4">
    <source>
        <dbReference type="Google" id="ProtNLM"/>
    </source>
</evidence>
<keyword evidence="3" id="KW-1185">Reference proteome</keyword>
<protein>
    <recommendedName>
        <fullName evidence="4">Aspartic peptidase DDI1-type domain-containing protein</fullName>
    </recommendedName>
</protein>
<feature type="compositionally biased region" description="Basic residues" evidence="1">
    <location>
        <begin position="238"/>
        <end position="249"/>
    </location>
</feature>
<gene>
    <name evidence="2" type="ORF">EZV62_007781</name>
</gene>
<proteinExistence type="predicted"/>
<dbReference type="EMBL" id="VAHF01000003">
    <property type="protein sequence ID" value="TXG66506.1"/>
    <property type="molecule type" value="Genomic_DNA"/>
</dbReference>
<name>A0A5C7IDJ0_9ROSI</name>
<dbReference type="SUPFAM" id="SSF50630">
    <property type="entry name" value="Acid proteases"/>
    <property type="match status" value="1"/>
</dbReference>
<dbReference type="OrthoDB" id="1939491at2759"/>
<feature type="region of interest" description="Disordered" evidence="1">
    <location>
        <begin position="219"/>
        <end position="263"/>
    </location>
</feature>
<dbReference type="CDD" id="cd00303">
    <property type="entry name" value="retropepsin_like"/>
    <property type="match status" value="1"/>
</dbReference>